<evidence type="ECO:0000313" key="2">
    <source>
        <dbReference type="Proteomes" id="UP000560658"/>
    </source>
</evidence>
<dbReference type="EMBL" id="JACIER010000014">
    <property type="protein sequence ID" value="MBB4045355.1"/>
    <property type="molecule type" value="Genomic_DNA"/>
</dbReference>
<dbReference type="RefSeq" id="WP_044162607.1">
    <property type="nucleotide sequence ID" value="NZ_JACIER010000014.1"/>
</dbReference>
<comment type="caution">
    <text evidence="1">The sequence shown here is derived from an EMBL/GenBank/DDBJ whole genome shotgun (WGS) entry which is preliminary data.</text>
</comment>
<name>A0A840D9R4_9BACE</name>
<dbReference type="Proteomes" id="UP000560658">
    <property type="component" value="Unassembled WGS sequence"/>
</dbReference>
<protein>
    <submittedName>
        <fullName evidence="1">Uncharacterized protein</fullName>
    </submittedName>
</protein>
<gene>
    <name evidence="1" type="ORF">GGR06_003167</name>
</gene>
<keyword evidence="2" id="KW-1185">Reference proteome</keyword>
<evidence type="ECO:0000313" key="1">
    <source>
        <dbReference type="EMBL" id="MBB4045355.1"/>
    </source>
</evidence>
<proteinExistence type="predicted"/>
<sequence length="159" mass="18622">MKLFFLLLLNSYMVSKGTQGAFIDKVLTDFERYSYYISFPMTNGERYIIENDDFFYYLQKQNAVDKEQYQKEIKEKLIKGSSIDILNPNSSFIKVPNVPSIETNVKKGIDEFIKTYFDNDKTLKDGITDDERTAIIQKLFEWKVASKIDDETGYLVISR</sequence>
<accession>A0A840D9R4</accession>
<dbReference type="AlphaFoldDB" id="A0A840D9R4"/>
<reference evidence="1" key="1">
    <citation type="submission" date="2020-08" db="EMBL/GenBank/DDBJ databases">
        <title>Genomic Encyclopedia of Type Strains, Phase IV (KMG-IV): sequencing the most valuable type-strain genomes for metagenomic binning, comparative biology and taxonomic classification.</title>
        <authorList>
            <person name="Goeker M."/>
        </authorList>
    </citation>
    <scope>NUCLEOTIDE SEQUENCE [LARGE SCALE GENOMIC DNA]</scope>
    <source>
        <strain evidence="1">DSM 105720</strain>
    </source>
</reference>
<organism evidence="1 2">
    <name type="scientific">Bacteroides reticulotermitis</name>
    <dbReference type="NCBI Taxonomy" id="1133319"/>
    <lineage>
        <taxon>Bacteria</taxon>
        <taxon>Pseudomonadati</taxon>
        <taxon>Bacteroidota</taxon>
        <taxon>Bacteroidia</taxon>
        <taxon>Bacteroidales</taxon>
        <taxon>Bacteroidaceae</taxon>
        <taxon>Bacteroides</taxon>
    </lineage>
</organism>